<dbReference type="InterPro" id="IPR036390">
    <property type="entry name" value="WH_DNA-bd_sf"/>
</dbReference>
<feature type="domain" description="Rhodanese" evidence="1">
    <location>
        <begin position="131"/>
        <end position="216"/>
    </location>
</feature>
<dbReference type="InterPro" id="IPR050229">
    <property type="entry name" value="GlpE_sulfurtransferase"/>
</dbReference>
<dbReference type="GO" id="GO:0003700">
    <property type="term" value="F:DNA-binding transcription factor activity"/>
    <property type="evidence" value="ECO:0007669"/>
    <property type="project" value="InterPro"/>
</dbReference>
<dbReference type="InterPro" id="IPR011991">
    <property type="entry name" value="ArsR-like_HTH"/>
</dbReference>
<evidence type="ECO:0000313" key="4">
    <source>
        <dbReference type="Proteomes" id="UP000235616"/>
    </source>
</evidence>
<dbReference type="PROSITE" id="PS50206">
    <property type="entry name" value="RHODANESE_3"/>
    <property type="match status" value="1"/>
</dbReference>
<dbReference type="CDD" id="cd00090">
    <property type="entry name" value="HTH_ARSR"/>
    <property type="match status" value="1"/>
</dbReference>
<dbReference type="Pfam" id="PF01022">
    <property type="entry name" value="HTH_5"/>
    <property type="match status" value="1"/>
</dbReference>
<gene>
    <name evidence="3" type="ORF">C0Z18_12900</name>
</gene>
<dbReference type="AlphaFoldDB" id="A0A2N7VRE5"/>
<dbReference type="CDD" id="cd00158">
    <property type="entry name" value="RHOD"/>
    <property type="match status" value="1"/>
</dbReference>
<dbReference type="SMART" id="SM00450">
    <property type="entry name" value="RHOD"/>
    <property type="match status" value="1"/>
</dbReference>
<organism evidence="3 4">
    <name type="scientific">Trinickia dabaoshanensis</name>
    <dbReference type="NCBI Taxonomy" id="564714"/>
    <lineage>
        <taxon>Bacteria</taxon>
        <taxon>Pseudomonadati</taxon>
        <taxon>Pseudomonadota</taxon>
        <taxon>Betaproteobacteria</taxon>
        <taxon>Burkholderiales</taxon>
        <taxon>Burkholderiaceae</taxon>
        <taxon>Trinickia</taxon>
    </lineage>
</organism>
<dbReference type="InterPro" id="IPR036873">
    <property type="entry name" value="Rhodanese-like_dom_sf"/>
</dbReference>
<comment type="caution">
    <text evidence="3">The sequence shown here is derived from an EMBL/GenBank/DDBJ whole genome shotgun (WGS) entry which is preliminary data.</text>
</comment>
<evidence type="ECO:0000313" key="3">
    <source>
        <dbReference type="EMBL" id="PMS19729.1"/>
    </source>
</evidence>
<dbReference type="PROSITE" id="PS50987">
    <property type="entry name" value="HTH_ARSR_2"/>
    <property type="match status" value="1"/>
</dbReference>
<dbReference type="PANTHER" id="PTHR43031">
    <property type="entry name" value="FAD-DEPENDENT OXIDOREDUCTASE"/>
    <property type="match status" value="1"/>
</dbReference>
<dbReference type="SUPFAM" id="SSF46785">
    <property type="entry name" value="Winged helix' DNA-binding domain"/>
    <property type="match status" value="1"/>
</dbReference>
<dbReference type="SMART" id="SM00418">
    <property type="entry name" value="HTH_ARSR"/>
    <property type="match status" value="1"/>
</dbReference>
<reference evidence="3 4" key="1">
    <citation type="submission" date="2018-01" db="EMBL/GenBank/DDBJ databases">
        <title>Whole genome analyses suggest that Burkholderia sensu lato contains two further novel genera in the rhizoxinica-symbiotica group Mycetohabitans gen. nov., and Trinickia gen. nov.: implications for the evolution of diazotrophy and nodulation in the Burkholderiaceae.</title>
        <authorList>
            <person name="Estrada-de los Santos P."/>
            <person name="Palmer M."/>
            <person name="Chavez-Ramirez B."/>
            <person name="Beukes C."/>
            <person name="Steenkamp E.T."/>
            <person name="Hirsch A.M."/>
            <person name="Manyaka P."/>
            <person name="Maluk M."/>
            <person name="Lafos M."/>
            <person name="Crook M."/>
            <person name="Gross E."/>
            <person name="Simon M.F."/>
            <person name="Bueno dos Reis Junior F."/>
            <person name="Poole P.S."/>
            <person name="Venter S.N."/>
            <person name="James E.K."/>
        </authorList>
    </citation>
    <scope>NUCLEOTIDE SEQUENCE [LARGE SCALE GENOMIC DNA]</scope>
    <source>
        <strain evidence="3 4">GIMN1.004</strain>
    </source>
</reference>
<evidence type="ECO:0000259" key="2">
    <source>
        <dbReference type="PROSITE" id="PS50987"/>
    </source>
</evidence>
<proteinExistence type="predicted"/>
<dbReference type="Gene3D" id="3.40.250.10">
    <property type="entry name" value="Rhodanese-like domain"/>
    <property type="match status" value="1"/>
</dbReference>
<dbReference type="Gene3D" id="1.10.10.10">
    <property type="entry name" value="Winged helix-like DNA-binding domain superfamily/Winged helix DNA-binding domain"/>
    <property type="match status" value="1"/>
</dbReference>
<dbReference type="Pfam" id="PF00581">
    <property type="entry name" value="Rhodanese"/>
    <property type="match status" value="1"/>
</dbReference>
<keyword evidence="4" id="KW-1185">Reference proteome</keyword>
<name>A0A2N7VRE5_9BURK</name>
<dbReference type="RefSeq" id="WP_102645802.1">
    <property type="nucleotide sequence ID" value="NZ_PNYA01000010.1"/>
</dbReference>
<dbReference type="Proteomes" id="UP000235616">
    <property type="component" value="Unassembled WGS sequence"/>
</dbReference>
<dbReference type="InterPro" id="IPR001845">
    <property type="entry name" value="HTH_ArsR_DNA-bd_dom"/>
</dbReference>
<dbReference type="NCBIfam" id="NF033788">
    <property type="entry name" value="HTH_metalloreg"/>
    <property type="match status" value="1"/>
</dbReference>
<dbReference type="InterPro" id="IPR001763">
    <property type="entry name" value="Rhodanese-like_dom"/>
</dbReference>
<dbReference type="PRINTS" id="PR00778">
    <property type="entry name" value="HTHARSR"/>
</dbReference>
<sequence length="216" mass="24222">MSTNREIKDALFEQVARIAKAAASPKRLELIELLCQSPKTVETLAREAGISVKLASAHLKELRTARLVDPKRRGKHIVYSIASLEVPRFWVLLRSLAEDRLFELQDALRQLVASSTEWHGASRDELLRKARDGEVVVIDVRPACEFEQAHLPFARSMPLSELRARLSELPKDRPIVAYCRGPFCLMSVDAVALLQSQGYPALQLRDGVAEWGVETV</sequence>
<dbReference type="InterPro" id="IPR036388">
    <property type="entry name" value="WH-like_DNA-bd_sf"/>
</dbReference>
<accession>A0A2N7VRE5</accession>
<feature type="domain" description="HTH arsR-type" evidence="2">
    <location>
        <begin position="7"/>
        <end position="101"/>
    </location>
</feature>
<dbReference type="EMBL" id="PNYA01000010">
    <property type="protein sequence ID" value="PMS19729.1"/>
    <property type="molecule type" value="Genomic_DNA"/>
</dbReference>
<evidence type="ECO:0000259" key="1">
    <source>
        <dbReference type="PROSITE" id="PS50206"/>
    </source>
</evidence>
<dbReference type="SUPFAM" id="SSF52821">
    <property type="entry name" value="Rhodanese/Cell cycle control phosphatase"/>
    <property type="match status" value="1"/>
</dbReference>
<dbReference type="OrthoDB" id="1445766at2"/>
<protein>
    <submittedName>
        <fullName evidence="3">ArsR family transcriptional regulator</fullName>
    </submittedName>
</protein>
<dbReference type="PANTHER" id="PTHR43031:SF1">
    <property type="entry name" value="PYRIDINE NUCLEOTIDE-DISULPHIDE OXIDOREDUCTASE"/>
    <property type="match status" value="1"/>
</dbReference>